<comment type="caution">
    <text evidence="6">The sequence shown here is derived from an EMBL/GenBank/DDBJ whole genome shotgun (WGS) entry which is preliminary data.</text>
</comment>
<dbReference type="Pfam" id="PF25137">
    <property type="entry name" value="ADH_Fe_C"/>
    <property type="match status" value="1"/>
</dbReference>
<keyword evidence="3" id="KW-0520">NAD</keyword>
<dbReference type="Gene3D" id="1.20.1090.10">
    <property type="entry name" value="Dehydroquinate synthase-like - alpha domain"/>
    <property type="match status" value="1"/>
</dbReference>
<organism evidence="6 7">
    <name type="scientific">Agrilactobacillus yilanensis</name>
    <dbReference type="NCBI Taxonomy" id="2485997"/>
    <lineage>
        <taxon>Bacteria</taxon>
        <taxon>Bacillati</taxon>
        <taxon>Bacillota</taxon>
        <taxon>Bacilli</taxon>
        <taxon>Lactobacillales</taxon>
        <taxon>Lactobacillaceae</taxon>
        <taxon>Agrilactobacillus</taxon>
    </lineage>
</organism>
<evidence type="ECO:0000256" key="3">
    <source>
        <dbReference type="ARBA" id="ARBA00023027"/>
    </source>
</evidence>
<keyword evidence="2 6" id="KW-0560">Oxidoreductase</keyword>
<evidence type="ECO:0000256" key="1">
    <source>
        <dbReference type="ARBA" id="ARBA00007358"/>
    </source>
</evidence>
<evidence type="ECO:0000313" key="6">
    <source>
        <dbReference type="EMBL" id="MFD1670901.1"/>
    </source>
</evidence>
<dbReference type="InterPro" id="IPR018211">
    <property type="entry name" value="ADH_Fe_CS"/>
</dbReference>
<dbReference type="CDD" id="cd08551">
    <property type="entry name" value="Fe-ADH"/>
    <property type="match status" value="1"/>
</dbReference>
<dbReference type="PROSITE" id="PS00913">
    <property type="entry name" value="ADH_IRON_1"/>
    <property type="match status" value="1"/>
</dbReference>
<dbReference type="Proteomes" id="UP001597267">
    <property type="component" value="Unassembled WGS sequence"/>
</dbReference>
<reference evidence="7" key="1">
    <citation type="journal article" date="2019" name="Int. J. Syst. Evol. Microbiol.">
        <title>The Global Catalogue of Microorganisms (GCM) 10K type strain sequencing project: providing services to taxonomists for standard genome sequencing and annotation.</title>
        <authorList>
            <consortium name="The Broad Institute Genomics Platform"/>
            <consortium name="The Broad Institute Genome Sequencing Center for Infectious Disease"/>
            <person name="Wu L."/>
            <person name="Ma J."/>
        </authorList>
    </citation>
    <scope>NUCLEOTIDE SEQUENCE [LARGE SCALE GENOMIC DNA]</scope>
    <source>
        <strain evidence="7">CCM 8896</strain>
    </source>
</reference>
<dbReference type="InterPro" id="IPR001670">
    <property type="entry name" value="ADH_Fe/GldA"/>
</dbReference>
<dbReference type="InterPro" id="IPR056798">
    <property type="entry name" value="ADH_Fe_C"/>
</dbReference>
<dbReference type="RefSeq" id="WP_225423643.1">
    <property type="nucleotide sequence ID" value="NZ_JBHTOP010000003.1"/>
</dbReference>
<evidence type="ECO:0000256" key="2">
    <source>
        <dbReference type="ARBA" id="ARBA00023002"/>
    </source>
</evidence>
<sequence>MSTSAFLKMPNSIYAGTDLTKHLDELIKLQTNQKVLLFTDKGIEANHLVDPLITYFEHEGITYQVEDEIKPEPSYVQVDALLQKVSQFDFGLIVAIGGGSVMDAAKLISLLRGADYTIQDLIQNASIAKKQVPSVMIPTTTGTGSEATINAIVTIPEKQVKFGIVSGEMLPDLVLLDVNNVKKLPKSILAASAVDALSHCVECYTSKNATIFSNDIAAIGARYIFQNLVTAYQDEDNVAAREALLLGAFYGGVAITASGTTAVHALSYPLGGKFHIAHGVSNAVLFKQVMTFNKDAIMPQLANLTDFVFPDNQQDSEVSKADFMIAKIADIVEAVAIPTDLKQFGVTLADLDFLIDSALQQTRLLDHNMKVLSREDVENIYRSILS</sequence>
<keyword evidence="7" id="KW-1185">Reference proteome</keyword>
<protein>
    <submittedName>
        <fullName evidence="6">Iron-containing alcohol dehydrogenase</fullName>
        <ecNumber evidence="6">1.1.1.-</ecNumber>
    </submittedName>
</protein>
<gene>
    <name evidence="6" type="ORF">ACFQ5M_02185</name>
</gene>
<evidence type="ECO:0000259" key="5">
    <source>
        <dbReference type="Pfam" id="PF25137"/>
    </source>
</evidence>
<evidence type="ECO:0000313" key="7">
    <source>
        <dbReference type="Proteomes" id="UP001597267"/>
    </source>
</evidence>
<comment type="similarity">
    <text evidence="1">Belongs to the iron-containing alcohol dehydrogenase family.</text>
</comment>
<proteinExistence type="inferred from homology"/>
<accession>A0ABW4J3E6</accession>
<dbReference type="GO" id="GO:0016491">
    <property type="term" value="F:oxidoreductase activity"/>
    <property type="evidence" value="ECO:0007669"/>
    <property type="project" value="UniProtKB-KW"/>
</dbReference>
<dbReference type="Gene3D" id="3.40.50.1970">
    <property type="match status" value="1"/>
</dbReference>
<name>A0ABW4J3E6_9LACO</name>
<dbReference type="PANTHER" id="PTHR11496">
    <property type="entry name" value="ALCOHOL DEHYDROGENASE"/>
    <property type="match status" value="1"/>
</dbReference>
<feature type="domain" description="Alcohol dehydrogenase iron-type/glycerol dehydrogenase GldA" evidence="4">
    <location>
        <begin position="10"/>
        <end position="177"/>
    </location>
</feature>
<dbReference type="SUPFAM" id="SSF56796">
    <property type="entry name" value="Dehydroquinate synthase-like"/>
    <property type="match status" value="1"/>
</dbReference>
<evidence type="ECO:0000259" key="4">
    <source>
        <dbReference type="Pfam" id="PF00465"/>
    </source>
</evidence>
<dbReference type="EC" id="1.1.1.-" evidence="6"/>
<dbReference type="PANTHER" id="PTHR11496:SF102">
    <property type="entry name" value="ALCOHOL DEHYDROGENASE 4"/>
    <property type="match status" value="1"/>
</dbReference>
<feature type="domain" description="Fe-containing alcohol dehydrogenase-like C-terminal" evidence="5">
    <location>
        <begin position="190"/>
        <end position="384"/>
    </location>
</feature>
<dbReference type="Pfam" id="PF00465">
    <property type="entry name" value="Fe-ADH"/>
    <property type="match status" value="1"/>
</dbReference>
<dbReference type="EMBL" id="JBHTOP010000003">
    <property type="protein sequence ID" value="MFD1670901.1"/>
    <property type="molecule type" value="Genomic_DNA"/>
</dbReference>
<dbReference type="InterPro" id="IPR039697">
    <property type="entry name" value="Alcohol_dehydrogenase_Fe"/>
</dbReference>